<dbReference type="InterPro" id="IPR000214">
    <property type="entry name" value="Znf_DNA_glyclase/AP_lyase"/>
</dbReference>
<evidence type="ECO:0000256" key="9">
    <source>
        <dbReference type="ARBA" id="ARBA00023125"/>
    </source>
</evidence>
<feature type="binding site" evidence="15">
    <location>
        <position position="119"/>
    </location>
    <ligand>
        <name>DNA</name>
        <dbReference type="ChEBI" id="CHEBI:16991"/>
    </ligand>
</feature>
<dbReference type="InterPro" id="IPR035937">
    <property type="entry name" value="FPG_N"/>
</dbReference>
<dbReference type="PROSITE" id="PS51066">
    <property type="entry name" value="ZF_FPG_2"/>
    <property type="match status" value="1"/>
</dbReference>
<dbReference type="EC" id="3.2.2.23" evidence="15"/>
<evidence type="ECO:0000256" key="13">
    <source>
        <dbReference type="ARBA" id="ARBA00023295"/>
    </source>
</evidence>
<feature type="binding site" evidence="15">
    <location>
        <position position="95"/>
    </location>
    <ligand>
        <name>DNA</name>
        <dbReference type="ChEBI" id="CHEBI:16991"/>
    </ligand>
</feature>
<feature type="domain" description="Formamidopyrimidine-DNA glycosylase catalytic" evidence="17">
    <location>
        <begin position="2"/>
        <end position="122"/>
    </location>
</feature>
<dbReference type="GO" id="GO:0003684">
    <property type="term" value="F:damaged DNA binding"/>
    <property type="evidence" value="ECO:0007669"/>
    <property type="project" value="InterPro"/>
</dbReference>
<dbReference type="SMART" id="SM01232">
    <property type="entry name" value="H2TH"/>
    <property type="match status" value="1"/>
</dbReference>
<dbReference type="InterPro" id="IPR012319">
    <property type="entry name" value="FPG_cat"/>
</dbReference>
<keyword evidence="4 15" id="KW-0479">Metal-binding</keyword>
<dbReference type="NCBIfam" id="TIGR00577">
    <property type="entry name" value="fpg"/>
    <property type="match status" value="1"/>
</dbReference>
<dbReference type="InterPro" id="IPR015886">
    <property type="entry name" value="H2TH_FPG"/>
</dbReference>
<dbReference type="InterPro" id="IPR020629">
    <property type="entry name" value="FPG_Glyclase"/>
</dbReference>
<dbReference type="HAMAP" id="MF_00103">
    <property type="entry name" value="Fapy_DNA_glycosyl"/>
    <property type="match status" value="1"/>
</dbReference>
<dbReference type="GO" id="GO:0006979">
    <property type="term" value="P:response to oxidative stress"/>
    <property type="evidence" value="ECO:0007669"/>
    <property type="project" value="UniProtKB-ARBA"/>
</dbReference>
<reference evidence="18" key="1">
    <citation type="submission" date="2020-02" db="EMBL/GenBank/DDBJ databases">
        <authorList>
            <person name="Meier V. D."/>
        </authorList>
    </citation>
    <scope>NUCLEOTIDE SEQUENCE</scope>
    <source>
        <strain evidence="18">AVDCRST_MAG16</strain>
    </source>
</reference>
<evidence type="ECO:0000256" key="14">
    <source>
        <dbReference type="ARBA" id="ARBA00044632"/>
    </source>
</evidence>
<dbReference type="GO" id="GO:0140078">
    <property type="term" value="F:class I DNA-(apurinic or apyrimidinic site) endonuclease activity"/>
    <property type="evidence" value="ECO:0007669"/>
    <property type="project" value="UniProtKB-EC"/>
</dbReference>
<organism evidence="18">
    <name type="scientific">uncultured Frankineae bacterium</name>
    <dbReference type="NCBI Taxonomy" id="437475"/>
    <lineage>
        <taxon>Bacteria</taxon>
        <taxon>Bacillati</taxon>
        <taxon>Actinomycetota</taxon>
        <taxon>Actinomycetes</taxon>
        <taxon>Frankiales</taxon>
        <taxon>environmental samples</taxon>
    </lineage>
</organism>
<name>A0A6J4MM44_9ACTN</name>
<keyword evidence="5 15" id="KW-0227">DNA damage</keyword>
<evidence type="ECO:0000256" key="15">
    <source>
        <dbReference type="HAMAP-Rule" id="MF_00103"/>
    </source>
</evidence>
<keyword evidence="6 15" id="KW-0863">Zinc-finger</keyword>
<keyword evidence="11 15" id="KW-0456">Lyase</keyword>
<accession>A0A6J4MM44</accession>
<dbReference type="PANTHER" id="PTHR22993:SF9">
    <property type="entry name" value="FORMAMIDOPYRIMIDINE-DNA GLYCOSYLASE"/>
    <property type="match status" value="1"/>
</dbReference>
<dbReference type="Gene3D" id="1.10.8.50">
    <property type="match status" value="1"/>
</dbReference>
<evidence type="ECO:0000256" key="11">
    <source>
        <dbReference type="ARBA" id="ARBA00023239"/>
    </source>
</evidence>
<feature type="active site" description="Schiff-base intermediate with DNA" evidence="15">
    <location>
        <position position="2"/>
    </location>
</feature>
<proteinExistence type="inferred from homology"/>
<keyword evidence="8 15" id="KW-0862">Zinc</keyword>
<evidence type="ECO:0000256" key="2">
    <source>
        <dbReference type="ARBA" id="ARBA00009409"/>
    </source>
</evidence>
<evidence type="ECO:0000256" key="1">
    <source>
        <dbReference type="ARBA" id="ARBA00001668"/>
    </source>
</evidence>
<dbReference type="NCBIfam" id="NF002211">
    <property type="entry name" value="PRK01103.1"/>
    <property type="match status" value="1"/>
</dbReference>
<dbReference type="PANTHER" id="PTHR22993">
    <property type="entry name" value="FORMAMIDOPYRIMIDINE-DNA GLYCOSYLASE"/>
    <property type="match status" value="1"/>
</dbReference>
<dbReference type="FunFam" id="1.10.8.50:FF:000003">
    <property type="entry name" value="Formamidopyrimidine-DNA glycosylase"/>
    <property type="match status" value="1"/>
</dbReference>
<dbReference type="SUPFAM" id="SSF57716">
    <property type="entry name" value="Glucocorticoid receptor-like (DNA-binding domain)"/>
    <property type="match status" value="1"/>
</dbReference>
<dbReference type="EMBL" id="CADCUE010000301">
    <property type="protein sequence ID" value="CAA9363245.1"/>
    <property type="molecule type" value="Genomic_DNA"/>
</dbReference>
<comment type="cofactor">
    <cofactor evidence="15">
        <name>Zn(2+)</name>
        <dbReference type="ChEBI" id="CHEBI:29105"/>
    </cofactor>
    <text evidence="15">Binds 1 zinc ion per subunit.</text>
</comment>
<dbReference type="PROSITE" id="PS51068">
    <property type="entry name" value="FPG_CAT"/>
    <property type="match status" value="1"/>
</dbReference>
<dbReference type="InterPro" id="IPR010663">
    <property type="entry name" value="Znf_FPG/IleRS"/>
</dbReference>
<evidence type="ECO:0000256" key="4">
    <source>
        <dbReference type="ARBA" id="ARBA00022723"/>
    </source>
</evidence>
<feature type="binding site" evidence="15">
    <location>
        <position position="161"/>
    </location>
    <ligand>
        <name>DNA</name>
        <dbReference type="ChEBI" id="CHEBI:16991"/>
    </ligand>
</feature>
<dbReference type="GO" id="GO:0034039">
    <property type="term" value="F:8-oxo-7,8-dihydroguanine DNA N-glycosylase activity"/>
    <property type="evidence" value="ECO:0007669"/>
    <property type="project" value="TreeGrafter"/>
</dbReference>
<dbReference type="GO" id="GO:0008270">
    <property type="term" value="F:zinc ion binding"/>
    <property type="evidence" value="ECO:0007669"/>
    <property type="project" value="UniProtKB-UniRule"/>
</dbReference>
<comment type="similarity">
    <text evidence="2 15">Belongs to the FPG family.</text>
</comment>
<keyword evidence="10 15" id="KW-0234">DNA repair</keyword>
<feature type="active site" description="Proton donor; for delta-elimination activity" evidence="15">
    <location>
        <position position="271"/>
    </location>
</feature>
<dbReference type="AlphaFoldDB" id="A0A6J4MM44"/>
<feature type="active site" description="Proton donor" evidence="15">
    <location>
        <position position="3"/>
    </location>
</feature>
<dbReference type="Gene3D" id="3.20.190.10">
    <property type="entry name" value="MutM-like, N-terminal"/>
    <property type="match status" value="1"/>
</dbReference>
<dbReference type="SUPFAM" id="SSF81624">
    <property type="entry name" value="N-terminal domain of MutM-like DNA repair proteins"/>
    <property type="match status" value="1"/>
</dbReference>
<feature type="domain" description="FPG-type" evidence="16">
    <location>
        <begin position="247"/>
        <end position="281"/>
    </location>
</feature>
<keyword evidence="13 15" id="KW-0326">Glycosidase</keyword>
<evidence type="ECO:0000313" key="18">
    <source>
        <dbReference type="EMBL" id="CAA9363245.1"/>
    </source>
</evidence>
<comment type="function">
    <text evidence="15">Involved in base excision repair of DNA damaged by oxidation or by mutagenic agents. Acts as DNA glycosylase that recognizes and removes damaged bases. Has a preference for oxidized purines, such as 7,8-dihydro-8-oxoguanine (8-oxoG). Has AP (apurinic/apyrimidinic) lyase activity and introduces nicks in the DNA strand. Cleaves the DNA backbone by beta-delta elimination to generate a single-strand break at the site of the removed base with both 3'- and 5'-phosphates.</text>
</comment>
<dbReference type="Pfam" id="PF06831">
    <property type="entry name" value="H2TH"/>
    <property type="match status" value="1"/>
</dbReference>
<comment type="catalytic activity">
    <reaction evidence="14 15">
        <text>2'-deoxyribonucleotide-(2'-deoxyribose 5'-phosphate)-2'-deoxyribonucleotide-DNA = a 3'-end 2'-deoxyribonucleotide-(2,3-dehydro-2,3-deoxyribose 5'-phosphate)-DNA + a 5'-end 5'-phospho-2'-deoxyribonucleoside-DNA + H(+)</text>
        <dbReference type="Rhea" id="RHEA:66592"/>
        <dbReference type="Rhea" id="RHEA-COMP:13180"/>
        <dbReference type="Rhea" id="RHEA-COMP:16897"/>
        <dbReference type="Rhea" id="RHEA-COMP:17067"/>
        <dbReference type="ChEBI" id="CHEBI:15378"/>
        <dbReference type="ChEBI" id="CHEBI:136412"/>
        <dbReference type="ChEBI" id="CHEBI:157695"/>
        <dbReference type="ChEBI" id="CHEBI:167181"/>
        <dbReference type="EC" id="4.2.99.18"/>
    </reaction>
</comment>
<sequence length="288" mass="31611">MPELPEVEVVRRGLERGVAGRTVAEVTVTHPRAVRRHVAGAQDFAARLAGRTVTAVRRRGKYLWLPLDSGEALTGHLGMSGQLLVVPAETPLQKHLHVRVRFSDADRPGARELRFVDQRTFGGMLVVADGDPVPPLLAHIARDPLDPAFDDDAFVAGLRRRRTGVKRALLDQTLVSGIGNIYADETLWRARLHGERPTDVLTRPAARRLLAHARDVLSEAVAAGGTSFDALYVSADGVSGLFERSLDAYGREGQPCRRCGTPIRRESFMNRSSASCPRCQPRPRAARR</sequence>
<dbReference type="CDD" id="cd08966">
    <property type="entry name" value="EcFpg-like_N"/>
    <property type="match status" value="1"/>
</dbReference>
<dbReference type="SMART" id="SM00898">
    <property type="entry name" value="Fapy_DNA_glyco"/>
    <property type="match status" value="1"/>
</dbReference>
<gene>
    <name evidence="15" type="primary">mutM</name>
    <name evidence="15" type="synonym">fpg</name>
    <name evidence="18" type="ORF">AVDCRST_MAG16-3266</name>
</gene>
<comment type="catalytic activity">
    <reaction evidence="1 15">
        <text>Hydrolysis of DNA containing ring-opened 7-methylguanine residues, releasing 2,6-diamino-4-hydroxy-5-(N-methyl)formamidopyrimidine.</text>
        <dbReference type="EC" id="3.2.2.23"/>
    </reaction>
</comment>
<evidence type="ECO:0000256" key="10">
    <source>
        <dbReference type="ARBA" id="ARBA00023204"/>
    </source>
</evidence>
<evidence type="ECO:0000256" key="7">
    <source>
        <dbReference type="ARBA" id="ARBA00022801"/>
    </source>
</evidence>
<evidence type="ECO:0000259" key="17">
    <source>
        <dbReference type="PROSITE" id="PS51068"/>
    </source>
</evidence>
<evidence type="ECO:0000256" key="12">
    <source>
        <dbReference type="ARBA" id="ARBA00023268"/>
    </source>
</evidence>
<dbReference type="Pfam" id="PF01149">
    <property type="entry name" value="Fapy_DNA_glyco"/>
    <property type="match status" value="1"/>
</dbReference>
<evidence type="ECO:0000256" key="3">
    <source>
        <dbReference type="ARBA" id="ARBA00011245"/>
    </source>
</evidence>
<feature type="active site" description="Proton donor; for beta-elimination activity" evidence="15">
    <location>
        <position position="61"/>
    </location>
</feature>
<evidence type="ECO:0000256" key="6">
    <source>
        <dbReference type="ARBA" id="ARBA00022771"/>
    </source>
</evidence>
<dbReference type="GO" id="GO:0006284">
    <property type="term" value="P:base-excision repair"/>
    <property type="evidence" value="ECO:0007669"/>
    <property type="project" value="InterPro"/>
</dbReference>
<evidence type="ECO:0000256" key="5">
    <source>
        <dbReference type="ARBA" id="ARBA00022763"/>
    </source>
</evidence>
<dbReference type="EC" id="4.2.99.18" evidence="15"/>
<protein>
    <recommendedName>
        <fullName evidence="15">Formamidopyrimidine-DNA glycosylase</fullName>
        <shortName evidence="15">Fapy-DNA glycosylase</shortName>
        <ecNumber evidence="15">3.2.2.23</ecNumber>
    </recommendedName>
    <alternativeName>
        <fullName evidence="15">DNA-(apurinic or apyrimidinic site) lyase MutM</fullName>
        <shortName evidence="15">AP lyase MutM</shortName>
        <ecNumber evidence="15">4.2.99.18</ecNumber>
    </alternativeName>
</protein>
<evidence type="ECO:0000256" key="8">
    <source>
        <dbReference type="ARBA" id="ARBA00022833"/>
    </source>
</evidence>
<keyword evidence="12 15" id="KW-0511">Multifunctional enzyme</keyword>
<dbReference type="Pfam" id="PF06827">
    <property type="entry name" value="zf-FPG_IleRS"/>
    <property type="match status" value="1"/>
</dbReference>
<evidence type="ECO:0000259" key="16">
    <source>
        <dbReference type="PROSITE" id="PS51066"/>
    </source>
</evidence>
<dbReference type="SUPFAM" id="SSF46946">
    <property type="entry name" value="S13-like H2TH domain"/>
    <property type="match status" value="1"/>
</dbReference>
<comment type="subunit">
    <text evidence="3 15">Monomer.</text>
</comment>
<keyword evidence="7 15" id="KW-0378">Hydrolase</keyword>
<dbReference type="GO" id="GO:0003690">
    <property type="term" value="F:double-stranded DNA binding"/>
    <property type="evidence" value="ECO:0007669"/>
    <property type="project" value="UniProtKB-ARBA"/>
</dbReference>
<keyword evidence="9 15" id="KW-0238">DNA-binding</keyword>
<dbReference type="InterPro" id="IPR010979">
    <property type="entry name" value="Ribosomal_uS13-like_H2TH"/>
</dbReference>